<keyword evidence="3" id="KW-1185">Reference proteome</keyword>
<protein>
    <submittedName>
        <fullName evidence="2">Uncharacterized protein</fullName>
    </submittedName>
</protein>
<evidence type="ECO:0000256" key="1">
    <source>
        <dbReference type="SAM" id="Phobius"/>
    </source>
</evidence>
<dbReference type="InterPro" id="IPR057695">
    <property type="entry name" value="DUF7935"/>
</dbReference>
<evidence type="ECO:0000313" key="2">
    <source>
        <dbReference type="EMBL" id="MBE9665045.1"/>
    </source>
</evidence>
<accession>A0ABR9XCZ9</accession>
<evidence type="ECO:0000313" key="3">
    <source>
        <dbReference type="Proteomes" id="UP000632774"/>
    </source>
</evidence>
<organism evidence="2 3">
    <name type="scientific">Mucilaginibacter boryungensis</name>
    <dbReference type="NCBI Taxonomy" id="768480"/>
    <lineage>
        <taxon>Bacteria</taxon>
        <taxon>Pseudomonadati</taxon>
        <taxon>Bacteroidota</taxon>
        <taxon>Sphingobacteriia</taxon>
        <taxon>Sphingobacteriales</taxon>
        <taxon>Sphingobacteriaceae</taxon>
        <taxon>Mucilaginibacter</taxon>
    </lineage>
</organism>
<gene>
    <name evidence="2" type="ORF">IRJ18_01645</name>
</gene>
<reference evidence="2 3" key="1">
    <citation type="submission" date="2020-10" db="EMBL/GenBank/DDBJ databases">
        <title>Mucilaginibacter mali sp. nov., isolated from rhizosphere soil of apple orchard.</title>
        <authorList>
            <person name="Lee J.-S."/>
            <person name="Kim H.S."/>
            <person name="Kim J.-S."/>
        </authorList>
    </citation>
    <scope>NUCLEOTIDE SEQUENCE [LARGE SCALE GENOMIC DNA]</scope>
    <source>
        <strain evidence="2 3">KCTC 23157</strain>
    </source>
</reference>
<dbReference type="Proteomes" id="UP000632774">
    <property type="component" value="Unassembled WGS sequence"/>
</dbReference>
<dbReference type="Pfam" id="PF25589">
    <property type="entry name" value="DUF7935"/>
    <property type="match status" value="1"/>
</dbReference>
<keyword evidence="1" id="KW-0472">Membrane</keyword>
<sequence length="176" mass="19927">MMIYSFLLEVLKFTLAGIGIVMVAFYMAKPYLENREKLQLLDLKKSASAQTLPLRLQAYERVVLLIDRVNPANLLPRLNATAYTAAELHSIIVSEVRNEFQHNVTQQLYVSGRAWQLVKRIKDDTLNLVNNVSKSLPEGSSGLDFSRAILSHLSKLEADPYDTAVSMIRTDLEELF</sequence>
<feature type="transmembrane region" description="Helical" evidence="1">
    <location>
        <begin position="6"/>
        <end position="28"/>
    </location>
</feature>
<name>A0ABR9XCZ9_9SPHI</name>
<keyword evidence="1" id="KW-1133">Transmembrane helix</keyword>
<proteinExistence type="predicted"/>
<dbReference type="RefSeq" id="WP_194104461.1">
    <property type="nucleotide sequence ID" value="NZ_JADFFM010000001.1"/>
</dbReference>
<comment type="caution">
    <text evidence="2">The sequence shown here is derived from an EMBL/GenBank/DDBJ whole genome shotgun (WGS) entry which is preliminary data.</text>
</comment>
<dbReference type="EMBL" id="JADFFM010000001">
    <property type="protein sequence ID" value="MBE9665045.1"/>
    <property type="molecule type" value="Genomic_DNA"/>
</dbReference>
<keyword evidence="1" id="KW-0812">Transmembrane</keyword>